<dbReference type="PANTHER" id="PTHR13230">
    <property type="entry name" value="GENERAL TRANSCRIPTION FACTOR IIIC, POLYPEPTIDE 5"/>
    <property type="match status" value="1"/>
</dbReference>
<dbReference type="Proteomes" id="UP001158576">
    <property type="component" value="Chromosome XSR"/>
</dbReference>
<dbReference type="EMBL" id="OU015569">
    <property type="protein sequence ID" value="CAG5094270.1"/>
    <property type="molecule type" value="Genomic_DNA"/>
</dbReference>
<accession>A0ABN7SCW9</accession>
<sequence length="200" mass="23614">MYLFRDPLPENKSNRSKMEAKKTAIEKGRKRRVGFSVEIKFHENSQSIPTELSENARKNEACFRARKDAQKVIALFEQRPLWSKHALMDLTGMKSDTMKELLPMIAFYWKTGPWARLWNRFGFNPLKEKLEGRKYQSIDVRVNMDTSIHVKRRTMSKLPNVVVYNTILKDGPMEWAHEAQRMLDAKKKEEERNAQREKGK</sequence>
<evidence type="ECO:0000259" key="2">
    <source>
        <dbReference type="Pfam" id="PF09734"/>
    </source>
</evidence>
<name>A0ABN7SCW9_OIKDI</name>
<feature type="region of interest" description="Disordered" evidence="1">
    <location>
        <begin position="1"/>
        <end position="22"/>
    </location>
</feature>
<feature type="domain" description="Transcription factor IIIC subunit 5 HTH" evidence="2">
    <location>
        <begin position="16"/>
        <end position="141"/>
    </location>
</feature>
<evidence type="ECO:0000313" key="3">
    <source>
        <dbReference type="EMBL" id="CAG5094270.1"/>
    </source>
</evidence>
<dbReference type="Pfam" id="PF09734">
    <property type="entry name" value="Tau95"/>
    <property type="match status" value="1"/>
</dbReference>
<evidence type="ECO:0000256" key="1">
    <source>
        <dbReference type="SAM" id="MobiDB-lite"/>
    </source>
</evidence>
<proteinExistence type="predicted"/>
<dbReference type="InterPro" id="IPR019136">
    <property type="entry name" value="TF_IIIC_su-5_HTH"/>
</dbReference>
<protein>
    <submittedName>
        <fullName evidence="3">Oidioi.mRNA.OKI2018_I69.XSR.g13406.t1.cds</fullName>
    </submittedName>
</protein>
<organism evidence="3 4">
    <name type="scientific">Oikopleura dioica</name>
    <name type="common">Tunicate</name>
    <dbReference type="NCBI Taxonomy" id="34765"/>
    <lineage>
        <taxon>Eukaryota</taxon>
        <taxon>Metazoa</taxon>
        <taxon>Chordata</taxon>
        <taxon>Tunicata</taxon>
        <taxon>Appendicularia</taxon>
        <taxon>Copelata</taxon>
        <taxon>Oikopleuridae</taxon>
        <taxon>Oikopleura</taxon>
    </lineage>
</organism>
<feature type="compositionally biased region" description="Basic and acidic residues" evidence="1">
    <location>
        <begin position="7"/>
        <end position="22"/>
    </location>
</feature>
<gene>
    <name evidence="3" type="ORF">OKIOD_LOCUS4964</name>
</gene>
<evidence type="ECO:0000313" key="4">
    <source>
        <dbReference type="Proteomes" id="UP001158576"/>
    </source>
</evidence>
<dbReference type="InterPro" id="IPR040454">
    <property type="entry name" value="TF_IIIC_Tfc1/Sfc1"/>
</dbReference>
<keyword evidence="4" id="KW-1185">Reference proteome</keyword>
<dbReference type="PANTHER" id="PTHR13230:SF5">
    <property type="entry name" value="GENERAL TRANSCRIPTION FACTOR 3C POLYPEPTIDE 5"/>
    <property type="match status" value="1"/>
</dbReference>
<reference evidence="3 4" key="1">
    <citation type="submission" date="2021-04" db="EMBL/GenBank/DDBJ databases">
        <authorList>
            <person name="Bliznina A."/>
        </authorList>
    </citation>
    <scope>NUCLEOTIDE SEQUENCE [LARGE SCALE GENOMIC DNA]</scope>
</reference>